<dbReference type="EMBL" id="JAACJO010000037">
    <property type="protein sequence ID" value="KAF5345973.1"/>
    <property type="molecule type" value="Genomic_DNA"/>
</dbReference>
<dbReference type="SUPFAM" id="SSF52540">
    <property type="entry name" value="P-loop containing nucleoside triphosphate hydrolases"/>
    <property type="match status" value="1"/>
</dbReference>
<organism evidence="1 2">
    <name type="scientific">Leucocoprinus leucothites</name>
    <dbReference type="NCBI Taxonomy" id="201217"/>
    <lineage>
        <taxon>Eukaryota</taxon>
        <taxon>Fungi</taxon>
        <taxon>Dikarya</taxon>
        <taxon>Basidiomycota</taxon>
        <taxon>Agaricomycotina</taxon>
        <taxon>Agaricomycetes</taxon>
        <taxon>Agaricomycetidae</taxon>
        <taxon>Agaricales</taxon>
        <taxon>Agaricineae</taxon>
        <taxon>Agaricaceae</taxon>
        <taxon>Leucocoprinus</taxon>
    </lineage>
</organism>
<dbReference type="OrthoDB" id="3172613at2759"/>
<dbReference type="InterPro" id="IPR027417">
    <property type="entry name" value="P-loop_NTPase"/>
</dbReference>
<protein>
    <recommendedName>
        <fullName evidence="3">G domain-containing protein</fullName>
    </recommendedName>
</protein>
<evidence type="ECO:0000313" key="1">
    <source>
        <dbReference type="EMBL" id="KAF5345973.1"/>
    </source>
</evidence>
<accession>A0A8H5FRF9</accession>
<reference evidence="1 2" key="1">
    <citation type="journal article" date="2020" name="ISME J.">
        <title>Uncovering the hidden diversity of litter-decomposition mechanisms in mushroom-forming fungi.</title>
        <authorList>
            <person name="Floudas D."/>
            <person name="Bentzer J."/>
            <person name="Ahren D."/>
            <person name="Johansson T."/>
            <person name="Persson P."/>
            <person name="Tunlid A."/>
        </authorList>
    </citation>
    <scope>NUCLEOTIDE SEQUENCE [LARGE SCALE GENOMIC DNA]</scope>
    <source>
        <strain evidence="1 2">CBS 146.42</strain>
    </source>
</reference>
<sequence length="231" mass="26731">MSTQQAPRRLPKIKFRVLIIGRANAGKTSILQRVCDTTESPAIYRRKGSKKERIQLDPSMDRGEHEIDDEIVFSNHEGYVFHDSRSLEKSNWRLDYTYCIPMDNQRPELDMKHFKDICPDQNVPVIAVFTKYDQFKLDVEMDLEDRDVNGLETTPEIRFEENYLCHLGAGAKYVRLEKMHKPDGCCKKLIEETARALNDDVVTLMLVAVQKSNVELSVKLAVERYVTTFGE</sequence>
<dbReference type="AlphaFoldDB" id="A0A8H5FRF9"/>
<proteinExistence type="predicted"/>
<comment type="caution">
    <text evidence="1">The sequence shown here is derived from an EMBL/GenBank/DDBJ whole genome shotgun (WGS) entry which is preliminary data.</text>
</comment>
<name>A0A8H5FRF9_9AGAR</name>
<keyword evidence="2" id="KW-1185">Reference proteome</keyword>
<dbReference type="Gene3D" id="3.40.50.300">
    <property type="entry name" value="P-loop containing nucleotide triphosphate hydrolases"/>
    <property type="match status" value="1"/>
</dbReference>
<dbReference type="Proteomes" id="UP000559027">
    <property type="component" value="Unassembled WGS sequence"/>
</dbReference>
<evidence type="ECO:0000313" key="2">
    <source>
        <dbReference type="Proteomes" id="UP000559027"/>
    </source>
</evidence>
<gene>
    <name evidence="1" type="ORF">D9756_010901</name>
</gene>
<evidence type="ECO:0008006" key="3">
    <source>
        <dbReference type="Google" id="ProtNLM"/>
    </source>
</evidence>